<dbReference type="SMART" id="SM00922">
    <property type="entry name" value="MR_MLE"/>
    <property type="match status" value="1"/>
</dbReference>
<protein>
    <submittedName>
        <fullName evidence="3">Mandelate racemase/muconate lactonizing enzyme family protein</fullName>
    </submittedName>
</protein>
<evidence type="ECO:0000259" key="2">
    <source>
        <dbReference type="SMART" id="SM00922"/>
    </source>
</evidence>
<dbReference type="InterPro" id="IPR029065">
    <property type="entry name" value="Enolase_C-like"/>
</dbReference>
<dbReference type="PROSITE" id="PS00909">
    <property type="entry name" value="MR_MLE_2"/>
    <property type="match status" value="1"/>
</dbReference>
<dbReference type="PROSITE" id="PS00908">
    <property type="entry name" value="MR_MLE_1"/>
    <property type="match status" value="1"/>
</dbReference>
<reference evidence="3 4" key="1">
    <citation type="submission" date="2019-04" db="EMBL/GenBank/DDBJ databases">
        <title>Complete genome sequence of Arthrobacter sp. ZXY-2 associated with effective atrazine degradation and salt adaptation.</title>
        <authorList>
            <person name="Zhao X."/>
        </authorList>
    </citation>
    <scope>NUCLEOTIDE SEQUENCE [LARGE SCALE GENOMIC DNA]</scope>
    <source>
        <strain evidence="4">ZP60</strain>
    </source>
</reference>
<dbReference type="GO" id="GO:0009063">
    <property type="term" value="P:amino acid catabolic process"/>
    <property type="evidence" value="ECO:0007669"/>
    <property type="project" value="InterPro"/>
</dbReference>
<dbReference type="SUPFAM" id="SSF51604">
    <property type="entry name" value="Enolase C-terminal domain-like"/>
    <property type="match status" value="1"/>
</dbReference>
<accession>A0A4D6K9L3</accession>
<dbReference type="CDD" id="cd03316">
    <property type="entry name" value="MR_like"/>
    <property type="match status" value="1"/>
</dbReference>
<organism evidence="3 4">
    <name type="scientific">Halomicrobium mukohataei</name>
    <dbReference type="NCBI Taxonomy" id="57705"/>
    <lineage>
        <taxon>Archaea</taxon>
        <taxon>Methanobacteriati</taxon>
        <taxon>Methanobacteriota</taxon>
        <taxon>Stenosarchaea group</taxon>
        <taxon>Halobacteria</taxon>
        <taxon>Halobacteriales</taxon>
        <taxon>Haloarculaceae</taxon>
        <taxon>Halomicrobium</taxon>
    </lineage>
</organism>
<proteinExistence type="predicted"/>
<name>A0A4D6K9L3_9EURY</name>
<dbReference type="InterPro" id="IPR029017">
    <property type="entry name" value="Enolase-like_N"/>
</dbReference>
<dbReference type="OMA" id="IRCHVST"/>
<dbReference type="Gene3D" id="3.30.390.10">
    <property type="entry name" value="Enolase-like, N-terminal domain"/>
    <property type="match status" value="1"/>
</dbReference>
<sequence length="411" mass="45453">MYEDFASTLAATMWADFDEQPRRADGPPGEITDVQTVVVDGNFPWTIVTVETSEGVTGIGECYPSPGVHEVITDYLRPVLVGENPTDVERLYNLMRESLSGRGSQQGIGTIAISGVEIALWDATGKLLDQPIYQLLGGKLRESVAVYADCHAGEAMVESAREGQEASTYDPQAYARAARGAVDDGFDIVKFDLDVPSGREIDTLSRHFDPPEIEHKRRVVEAVTDEIGHDAEVAVDLHWNFSPETAERLCRAIEPYDLAWIEDPLPPENTDAMRELKRRVDVTLLTGENRYGRHGFRDLVAEQAVDFLAPDVPKTGGIAETKKIAELAETYYQALVPHNIGSPVATAATVHVGATVPNFVALEYHAREVSWWDDLLVRDEPFIRDGRIRVPDGPGLGVELDWDAVEDHRKH</sequence>
<keyword evidence="1" id="KW-0456">Lyase</keyword>
<feature type="domain" description="Mandelate racemase/muconate lactonizing enzyme C-terminal" evidence="2">
    <location>
        <begin position="171"/>
        <end position="283"/>
    </location>
</feature>
<dbReference type="InterPro" id="IPR018110">
    <property type="entry name" value="Mandel_Rmase/mucon_lact_enz_CS"/>
</dbReference>
<gene>
    <name evidence="3" type="ORF">E5139_04890</name>
</gene>
<dbReference type="Gene3D" id="3.20.20.120">
    <property type="entry name" value="Enolase-like C-terminal domain"/>
    <property type="match status" value="1"/>
</dbReference>
<dbReference type="Pfam" id="PF02746">
    <property type="entry name" value="MR_MLE_N"/>
    <property type="match status" value="1"/>
</dbReference>
<dbReference type="PANTHER" id="PTHR48080:SF2">
    <property type="entry name" value="D-GALACTONATE DEHYDRATASE"/>
    <property type="match status" value="1"/>
</dbReference>
<dbReference type="GeneID" id="42178248"/>
<evidence type="ECO:0000313" key="3">
    <source>
        <dbReference type="EMBL" id="QCD65008.1"/>
    </source>
</evidence>
<evidence type="ECO:0000313" key="4">
    <source>
        <dbReference type="Proteomes" id="UP000297053"/>
    </source>
</evidence>
<dbReference type="SFLD" id="SFLDS00001">
    <property type="entry name" value="Enolase"/>
    <property type="match status" value="1"/>
</dbReference>
<dbReference type="AlphaFoldDB" id="A0A4D6K9L3"/>
<dbReference type="KEGG" id="halz:E5139_04890"/>
<dbReference type="InterPro" id="IPR036849">
    <property type="entry name" value="Enolase-like_C_sf"/>
</dbReference>
<dbReference type="SFLD" id="SFLDG00179">
    <property type="entry name" value="mandelate_racemase"/>
    <property type="match status" value="1"/>
</dbReference>
<dbReference type="Proteomes" id="UP000297053">
    <property type="component" value="Chromosome"/>
</dbReference>
<dbReference type="InterPro" id="IPR013342">
    <property type="entry name" value="Mandelate_racemase_C"/>
</dbReference>
<evidence type="ECO:0000256" key="1">
    <source>
        <dbReference type="ARBA" id="ARBA00023239"/>
    </source>
</evidence>
<dbReference type="EMBL" id="CP039375">
    <property type="protein sequence ID" value="QCD65008.1"/>
    <property type="molecule type" value="Genomic_DNA"/>
</dbReference>
<dbReference type="PANTHER" id="PTHR48080">
    <property type="entry name" value="D-GALACTONATE DEHYDRATASE-RELATED"/>
    <property type="match status" value="1"/>
</dbReference>
<dbReference type="GO" id="GO:0016829">
    <property type="term" value="F:lyase activity"/>
    <property type="evidence" value="ECO:0007669"/>
    <property type="project" value="UniProtKB-KW"/>
</dbReference>
<dbReference type="Pfam" id="PF13378">
    <property type="entry name" value="MR_MLE_C"/>
    <property type="match status" value="1"/>
</dbReference>
<reference evidence="3 4" key="2">
    <citation type="submission" date="2019-04" db="EMBL/GenBank/DDBJ databases">
        <authorList>
            <person name="Yang S."/>
            <person name="Wei W."/>
        </authorList>
    </citation>
    <scope>NUCLEOTIDE SEQUENCE [LARGE SCALE GENOMIC DNA]</scope>
    <source>
        <strain evidence="4">ZP60</strain>
    </source>
</reference>
<dbReference type="SUPFAM" id="SSF54826">
    <property type="entry name" value="Enolase N-terminal domain-like"/>
    <property type="match status" value="1"/>
</dbReference>
<dbReference type="InterPro" id="IPR013341">
    <property type="entry name" value="Mandelate_racemase_N_dom"/>
</dbReference>
<dbReference type="InterPro" id="IPR034593">
    <property type="entry name" value="DgoD-like"/>
</dbReference>
<dbReference type="RefSeq" id="WP_012807851.1">
    <property type="nucleotide sequence ID" value="NZ_CP039375.1"/>
</dbReference>